<feature type="transmembrane region" description="Helical" evidence="1">
    <location>
        <begin position="39"/>
        <end position="60"/>
    </location>
</feature>
<accession>A0ABQ4V5P9</accession>
<comment type="caution">
    <text evidence="2">The sequence shown here is derived from an EMBL/GenBank/DDBJ whole genome shotgun (WGS) entry which is preliminary data.</text>
</comment>
<keyword evidence="1" id="KW-1133">Transmembrane helix</keyword>
<organism evidence="2 3">
    <name type="scientific">Mycolicibacterium cyprinidarum</name>
    <dbReference type="NCBI Taxonomy" id="2860311"/>
    <lineage>
        <taxon>Bacteria</taxon>
        <taxon>Bacillati</taxon>
        <taxon>Actinomycetota</taxon>
        <taxon>Actinomycetes</taxon>
        <taxon>Mycobacteriales</taxon>
        <taxon>Mycobacteriaceae</taxon>
        <taxon>Mycolicibacterium</taxon>
    </lineage>
</organism>
<sequence length="179" mass="18231">MGTPKSRARWLRGALVGVTSAVVTVGAHGAAGGGIPSGGALIISLLLCAIVGTLVGCLRLEGRGARWLGTATALGAAQLLGHVALMASGHHHGSPDLAPSPAMIGTHIGAAVILGVTITAAEYLYVVCSSVLRWLRLFAMHAPRPTPRIVRRTTNVVVVPPVFATGLGMRAPPWTVSTA</sequence>
<name>A0ABQ4V5P9_9MYCO</name>
<evidence type="ECO:0008006" key="4">
    <source>
        <dbReference type="Google" id="ProtNLM"/>
    </source>
</evidence>
<evidence type="ECO:0000313" key="3">
    <source>
        <dbReference type="Proteomes" id="UP001060504"/>
    </source>
</evidence>
<proteinExistence type="predicted"/>
<reference evidence="2 3" key="1">
    <citation type="submission" date="2021-08" db="EMBL/GenBank/DDBJ databases">
        <title>Draft genome sequence of Mycolicibacterium sp. NGTWS1702 strain.</title>
        <authorList>
            <person name="Matsumoto M."/>
            <person name="Tang B.C.C."/>
            <person name="Machida Y."/>
            <person name="Matoyama H."/>
            <person name="Kishihara T."/>
            <person name="Sato S."/>
            <person name="Kondo I."/>
            <person name="Sano M."/>
            <person name="Kato G."/>
        </authorList>
    </citation>
    <scope>NUCLEOTIDE SEQUENCE [LARGE SCALE GENOMIC DNA]</scope>
    <source>
        <strain evidence="2 3">NGTWSNA01</strain>
    </source>
</reference>
<evidence type="ECO:0000256" key="1">
    <source>
        <dbReference type="SAM" id="Phobius"/>
    </source>
</evidence>
<dbReference type="EMBL" id="BPRH01003834">
    <property type="protein sequence ID" value="GJF10903.1"/>
    <property type="molecule type" value="Genomic_DNA"/>
</dbReference>
<dbReference type="Proteomes" id="UP001060504">
    <property type="component" value="Unassembled WGS sequence"/>
</dbReference>
<evidence type="ECO:0000313" key="2">
    <source>
        <dbReference type="EMBL" id="GJF10903.1"/>
    </source>
</evidence>
<protein>
    <recommendedName>
        <fullName evidence="4">MFS transporter</fullName>
    </recommendedName>
</protein>
<keyword evidence="1" id="KW-0812">Transmembrane</keyword>
<feature type="transmembrane region" description="Helical" evidence="1">
    <location>
        <begin position="67"/>
        <end position="88"/>
    </location>
</feature>
<gene>
    <name evidence="2" type="ORF">NGTWS1702_36660</name>
</gene>
<keyword evidence="3" id="KW-1185">Reference proteome</keyword>
<feature type="transmembrane region" description="Helical" evidence="1">
    <location>
        <begin position="108"/>
        <end position="135"/>
    </location>
</feature>
<keyword evidence="1" id="KW-0472">Membrane</keyword>